<dbReference type="AlphaFoldDB" id="A0A024V929"/>
<protein>
    <submittedName>
        <fullName evidence="3">Uncharacterized protein</fullName>
    </submittedName>
</protein>
<organism evidence="3 4">
    <name type="scientific">Plasmodium falciparum Vietnam Oak-Knoll</name>
    <name type="common">FVO</name>
    <dbReference type="NCBI Taxonomy" id="1036723"/>
    <lineage>
        <taxon>Eukaryota</taxon>
        <taxon>Sar</taxon>
        <taxon>Alveolata</taxon>
        <taxon>Apicomplexa</taxon>
        <taxon>Aconoidasida</taxon>
        <taxon>Haemosporida</taxon>
        <taxon>Plasmodiidae</taxon>
        <taxon>Plasmodium</taxon>
        <taxon>Plasmodium (Laverania)</taxon>
    </lineage>
</organism>
<dbReference type="EMBL" id="KI925068">
    <property type="protein sequence ID" value="ETW19321.1"/>
    <property type="molecule type" value="Genomic_DNA"/>
</dbReference>
<evidence type="ECO:0000313" key="4">
    <source>
        <dbReference type="Proteomes" id="UP000030690"/>
    </source>
</evidence>
<accession>A0A024V929</accession>
<reference evidence="3 4" key="2">
    <citation type="submission" date="2013-02" db="EMBL/GenBank/DDBJ databases">
        <title>The Genome Sequence of Plasmodium falciparum Vietnam Oak-Knoll (FVO).</title>
        <authorList>
            <consortium name="The Broad Institute Genome Sequencing Platform"/>
            <consortium name="The Broad Institute Genome Sequencing Center for Infectious Disease"/>
            <person name="Neafsey D."/>
            <person name="Cheeseman I."/>
            <person name="Volkman S."/>
            <person name="Adams J."/>
            <person name="Walker B."/>
            <person name="Young S.K."/>
            <person name="Zeng Q."/>
            <person name="Gargeya S."/>
            <person name="Fitzgerald M."/>
            <person name="Haas B."/>
            <person name="Abouelleil A."/>
            <person name="Alvarado L."/>
            <person name="Arachchi H.M."/>
            <person name="Berlin A.M."/>
            <person name="Chapman S.B."/>
            <person name="Dewar J."/>
            <person name="Goldberg J."/>
            <person name="Griggs A."/>
            <person name="Gujja S."/>
            <person name="Hansen M."/>
            <person name="Howarth C."/>
            <person name="Imamovic A."/>
            <person name="Larimer J."/>
            <person name="McCowan C."/>
            <person name="Murphy C."/>
            <person name="Neiman D."/>
            <person name="Pearson M."/>
            <person name="Priest M."/>
            <person name="Roberts A."/>
            <person name="Saif S."/>
            <person name="Shea T."/>
            <person name="Sisk P."/>
            <person name="Sykes S."/>
            <person name="Wortman J."/>
            <person name="Nusbaum C."/>
            <person name="Birren B."/>
        </authorList>
    </citation>
    <scope>NUCLEOTIDE SEQUENCE [LARGE SCALE GENOMIC DNA]</scope>
    <source>
        <strain evidence="4">Vietnam Oak-Knoll (FVO)</strain>
    </source>
</reference>
<evidence type="ECO:0000256" key="2">
    <source>
        <dbReference type="SAM" id="Phobius"/>
    </source>
</evidence>
<feature type="transmembrane region" description="Helical" evidence="2">
    <location>
        <begin position="288"/>
        <end position="319"/>
    </location>
</feature>
<keyword evidence="2" id="KW-0812">Transmembrane</keyword>
<evidence type="ECO:0000256" key="1">
    <source>
        <dbReference type="SAM" id="MobiDB-lite"/>
    </source>
</evidence>
<feature type="compositionally biased region" description="Basic and acidic residues" evidence="1">
    <location>
        <begin position="215"/>
        <end position="229"/>
    </location>
</feature>
<gene>
    <name evidence="3" type="ORF">PFFVO_01896</name>
</gene>
<feature type="transmembrane region" description="Helical" evidence="2">
    <location>
        <begin position="43"/>
        <end position="62"/>
    </location>
</feature>
<sequence length="320" mass="38339">MIHKTFNKISLMKSEQNFKKTNNKNPLEKKKRNFKKYVTNNKIRLFVLFLELVLCTILHTTIELNYFNELSKNKCSNKNYTVNNRKEYGQFIRLLCEVENNNNDYELNGPSLSDVDPYNIENYGEERNNTKQDKSDNNLYYVLDNKYDTKLLEIKNDYERALEDMNTTNKEESYGTEVNNILEEIYYDHTVSEVSHEQLNELNDNEDISLHEKQLRKERSTLSDKDNSKDSNAQNKEQGDAVNKKFIKIFEKFFERMNKHRVNYLRNKYQIFQFLNELNREDRERLKALFFVAVALAILGIVFIIYIIVRIILLIFFLFE</sequence>
<proteinExistence type="predicted"/>
<name>A0A024V929_PLAFA</name>
<dbReference type="Proteomes" id="UP000030690">
    <property type="component" value="Unassembled WGS sequence"/>
</dbReference>
<keyword evidence="2" id="KW-1133">Transmembrane helix</keyword>
<feature type="region of interest" description="Disordered" evidence="1">
    <location>
        <begin position="215"/>
        <end position="238"/>
    </location>
</feature>
<keyword evidence="2" id="KW-0472">Membrane</keyword>
<reference evidence="3 4" key="1">
    <citation type="submission" date="2013-02" db="EMBL/GenBank/DDBJ databases">
        <title>The Genome Annotation of Plasmodium falciparum Vietnam Oak-Knoll (FVO).</title>
        <authorList>
            <consortium name="The Broad Institute Genome Sequencing Platform"/>
            <consortium name="The Broad Institute Genome Sequencing Center for Infectious Disease"/>
            <person name="Neafsey D."/>
            <person name="Hoffman S."/>
            <person name="Volkman S."/>
            <person name="Rosenthal P."/>
            <person name="Walker B."/>
            <person name="Young S.K."/>
            <person name="Zeng Q."/>
            <person name="Gargeya S."/>
            <person name="Fitzgerald M."/>
            <person name="Haas B."/>
            <person name="Abouelleil A."/>
            <person name="Allen A.W."/>
            <person name="Alvarado L."/>
            <person name="Arachchi H.M."/>
            <person name="Berlin A.M."/>
            <person name="Chapman S.B."/>
            <person name="Gainer-Dewar J."/>
            <person name="Goldberg J."/>
            <person name="Griggs A."/>
            <person name="Gujja S."/>
            <person name="Hansen M."/>
            <person name="Howarth C."/>
            <person name="Imamovic A."/>
            <person name="Ireland A."/>
            <person name="Larimer J."/>
            <person name="McCowan C."/>
            <person name="Murphy C."/>
            <person name="Pearson M."/>
            <person name="Poon T.W."/>
            <person name="Priest M."/>
            <person name="Roberts A."/>
            <person name="Saif S."/>
            <person name="Shea T."/>
            <person name="Sisk P."/>
            <person name="Sykes S."/>
            <person name="Wortman J."/>
            <person name="Nusbaum C."/>
            <person name="Birren B."/>
        </authorList>
    </citation>
    <scope>NUCLEOTIDE SEQUENCE [LARGE SCALE GENOMIC DNA]</scope>
    <source>
        <strain evidence="4">Vietnam Oak-Knoll (FVO)</strain>
    </source>
</reference>
<evidence type="ECO:0000313" key="3">
    <source>
        <dbReference type="EMBL" id="ETW19321.1"/>
    </source>
</evidence>
<dbReference type="OrthoDB" id="375979at2759"/>